<evidence type="ECO:0000313" key="3">
    <source>
        <dbReference type="EMBL" id="XDU64606.1"/>
    </source>
</evidence>
<proteinExistence type="predicted"/>
<dbReference type="InterPro" id="IPR036867">
    <property type="entry name" value="R3H_dom_sf"/>
</dbReference>
<reference evidence="3" key="1">
    <citation type="submission" date="2024-07" db="EMBL/GenBank/DDBJ databases">
        <authorList>
            <person name="Li X.-J."/>
            <person name="Wang X."/>
        </authorList>
    </citation>
    <scope>NUCLEOTIDE SEQUENCE</scope>
    <source>
        <strain evidence="3">HSP-342</strain>
    </source>
</reference>
<dbReference type="Pfam" id="PF01424">
    <property type="entry name" value="R3H"/>
    <property type="match status" value="1"/>
</dbReference>
<dbReference type="SMART" id="SM00393">
    <property type="entry name" value="R3H"/>
    <property type="match status" value="1"/>
</dbReference>
<dbReference type="InterPro" id="IPR039247">
    <property type="entry name" value="KhpB"/>
</dbReference>
<dbReference type="InterPro" id="IPR001374">
    <property type="entry name" value="R3H_dom"/>
</dbReference>
<dbReference type="Gene3D" id="3.30.300.20">
    <property type="match status" value="1"/>
</dbReference>
<accession>A0AB39VB46</accession>
<organism evidence="3">
    <name type="scientific">Leptotrichia mesophila</name>
    <dbReference type="NCBI Taxonomy" id="3239303"/>
    <lineage>
        <taxon>Bacteria</taxon>
        <taxon>Fusobacteriati</taxon>
        <taxon>Fusobacteriota</taxon>
        <taxon>Fusobacteriia</taxon>
        <taxon>Fusobacteriales</taxon>
        <taxon>Leptotrichiaceae</taxon>
        <taxon>Leptotrichia</taxon>
    </lineage>
</organism>
<dbReference type="SUPFAM" id="SSF82708">
    <property type="entry name" value="R3H domain"/>
    <property type="match status" value="1"/>
</dbReference>
<feature type="compositionally biased region" description="Basic and acidic residues" evidence="1">
    <location>
        <begin position="104"/>
        <end position="115"/>
    </location>
</feature>
<dbReference type="EMBL" id="CP165646">
    <property type="protein sequence ID" value="XDU64606.1"/>
    <property type="molecule type" value="Genomic_DNA"/>
</dbReference>
<dbReference type="RefSeq" id="WP_369712913.1">
    <property type="nucleotide sequence ID" value="NZ_CP165646.1"/>
</dbReference>
<dbReference type="Gene3D" id="3.30.1370.50">
    <property type="entry name" value="R3H-like domain"/>
    <property type="match status" value="1"/>
</dbReference>
<dbReference type="PANTHER" id="PTHR35800">
    <property type="entry name" value="PROTEIN JAG"/>
    <property type="match status" value="1"/>
</dbReference>
<name>A0AB39VB46_9FUSO</name>
<dbReference type="KEGG" id="lmes:AB8B23_11960"/>
<evidence type="ECO:0000256" key="1">
    <source>
        <dbReference type="SAM" id="MobiDB-lite"/>
    </source>
</evidence>
<gene>
    <name evidence="3" type="ORF">AB8B23_11960</name>
</gene>
<dbReference type="InterPro" id="IPR015946">
    <property type="entry name" value="KH_dom-like_a/b"/>
</dbReference>
<dbReference type="CDD" id="cd02644">
    <property type="entry name" value="R3H_jag"/>
    <property type="match status" value="1"/>
</dbReference>
<protein>
    <submittedName>
        <fullName evidence="3">Protein jag</fullName>
    </submittedName>
</protein>
<dbReference type="PROSITE" id="PS51061">
    <property type="entry name" value="R3H"/>
    <property type="match status" value="1"/>
</dbReference>
<evidence type="ECO:0000259" key="2">
    <source>
        <dbReference type="PROSITE" id="PS51061"/>
    </source>
</evidence>
<dbReference type="InterPro" id="IPR034079">
    <property type="entry name" value="R3H_KhpB"/>
</dbReference>
<feature type="region of interest" description="Disordered" evidence="1">
    <location>
        <begin position="87"/>
        <end position="119"/>
    </location>
</feature>
<feature type="domain" description="R3H" evidence="2">
    <location>
        <begin position="203"/>
        <end position="269"/>
    </location>
</feature>
<sequence>MMEKIILKAQNEEELKNMVSRSLTLKEDETYQVKVLKHPKKILFINIKGEYEIEIVKKSDLKSSDVKTEKPRIQNEEKIFKKEKKDVRNPNNYDSKKNNIRKNYRNESPENEEKVIQNSQDDTNIDKIRGFFKEFIVNAKLDIKIINVKKENNGKYLVILDGKDMRFLIGEKGSALNNLEYLISTTKKFKNLKISIDSNNYKEKREKSLRDLARKKGKAVLATGNAVKLNPMAARERKIIHEEISFMEGLKTESLGEEPKRYLVIRKLDEKN</sequence>
<dbReference type="PANTHER" id="PTHR35800:SF1">
    <property type="entry name" value="RNA-BINDING PROTEIN KHPB"/>
    <property type="match status" value="1"/>
</dbReference>
<dbReference type="GO" id="GO:0003723">
    <property type="term" value="F:RNA binding"/>
    <property type="evidence" value="ECO:0007669"/>
    <property type="project" value="InterPro"/>
</dbReference>
<dbReference type="AlphaFoldDB" id="A0AB39VB46"/>